<protein>
    <submittedName>
        <fullName evidence="2">Uncharacterized protein</fullName>
    </submittedName>
</protein>
<sequence length="231" mass="25720">MDFTSLYLAADAFFIAPYRWFSSAGLGMWVGTSILSVWTIIAGELALTLIYLTNRAYYASLNTKMVRMHNLSIAAIQCKDKESFKATNKWANEYFGKMFFSHAALFAVSIWPLPFALGWMQIRFEGITIHTVPYFETPLGYQFVMLTCYIVLRLAFSKVRKHVPLLKRIDRMRKEDSESAGKMRSWAELGAPARKEGAQMTLVLSSAGNTVIETASPALAADASQVAGGTA</sequence>
<accession>A0A7J0BFY3</accession>
<dbReference type="Proteomes" id="UP000503840">
    <property type="component" value="Unassembled WGS sequence"/>
</dbReference>
<keyword evidence="1" id="KW-0812">Transmembrane</keyword>
<evidence type="ECO:0000256" key="1">
    <source>
        <dbReference type="SAM" id="Phobius"/>
    </source>
</evidence>
<organism evidence="2 3">
    <name type="scientific">Desulfovibrio subterraneus</name>
    <dbReference type="NCBI Taxonomy" id="2718620"/>
    <lineage>
        <taxon>Bacteria</taxon>
        <taxon>Pseudomonadati</taxon>
        <taxon>Thermodesulfobacteriota</taxon>
        <taxon>Desulfovibrionia</taxon>
        <taxon>Desulfovibrionales</taxon>
        <taxon>Desulfovibrionaceae</taxon>
        <taxon>Desulfovibrio</taxon>
    </lineage>
</organism>
<dbReference type="EMBL" id="BLVO01000012">
    <property type="protein sequence ID" value="GFM32609.1"/>
    <property type="molecule type" value="Genomic_DNA"/>
</dbReference>
<keyword evidence="1" id="KW-1133">Transmembrane helix</keyword>
<reference evidence="2 3" key="1">
    <citation type="submission" date="2020-05" db="EMBL/GenBank/DDBJ databases">
        <title>Draft genome sequence of Desulfovibrio sp. strain HN2T.</title>
        <authorList>
            <person name="Ueno A."/>
            <person name="Tamazawa S."/>
            <person name="Tamamura S."/>
            <person name="Murakami T."/>
            <person name="Kiyama T."/>
            <person name="Inomata H."/>
            <person name="Amano Y."/>
            <person name="Miyakawa K."/>
            <person name="Tamaki H."/>
            <person name="Naganuma T."/>
            <person name="Kaneko K."/>
        </authorList>
    </citation>
    <scope>NUCLEOTIDE SEQUENCE [LARGE SCALE GENOMIC DNA]</scope>
    <source>
        <strain evidence="2 3">HN2</strain>
    </source>
</reference>
<dbReference type="AlphaFoldDB" id="A0A7J0BFY3"/>
<comment type="caution">
    <text evidence="2">The sequence shown here is derived from an EMBL/GenBank/DDBJ whole genome shotgun (WGS) entry which is preliminary data.</text>
</comment>
<name>A0A7J0BFY3_9BACT</name>
<gene>
    <name evidence="2" type="ORF">DSM101010T_09740</name>
</gene>
<feature type="transmembrane region" description="Helical" evidence="1">
    <location>
        <begin position="139"/>
        <end position="156"/>
    </location>
</feature>
<evidence type="ECO:0000313" key="2">
    <source>
        <dbReference type="EMBL" id="GFM32609.1"/>
    </source>
</evidence>
<evidence type="ECO:0000313" key="3">
    <source>
        <dbReference type="Proteomes" id="UP000503840"/>
    </source>
</evidence>
<feature type="transmembrane region" description="Helical" evidence="1">
    <location>
        <begin position="99"/>
        <end position="119"/>
    </location>
</feature>
<feature type="transmembrane region" description="Helical" evidence="1">
    <location>
        <begin position="26"/>
        <end position="52"/>
    </location>
</feature>
<keyword evidence="1" id="KW-0472">Membrane</keyword>
<keyword evidence="3" id="KW-1185">Reference proteome</keyword>
<dbReference type="RefSeq" id="WP_174404302.1">
    <property type="nucleotide sequence ID" value="NZ_BLVO01000012.1"/>
</dbReference>
<proteinExistence type="predicted"/>